<sequence>MEDNFQKACDTLSNTVDNTQFERFRWTRDEQPKIARMVELLRGAFEDREDFDLAEEGATGAVKRFVIKIHGQRTIAIAMSLQQGQVVIQCEPIERSRFTVNPGNPISDAFEHLDERWMEQALQLIFARIRPVGGNAQDQAA</sequence>
<dbReference type="EMBL" id="JABCRE010000002">
    <property type="protein sequence ID" value="NMW30891.1"/>
    <property type="molecule type" value="Genomic_DNA"/>
</dbReference>
<organism evidence="1 2">
    <name type="scientific">Pontixanthobacter rizhaonensis</name>
    <dbReference type="NCBI Taxonomy" id="2730337"/>
    <lineage>
        <taxon>Bacteria</taxon>
        <taxon>Pseudomonadati</taxon>
        <taxon>Pseudomonadota</taxon>
        <taxon>Alphaproteobacteria</taxon>
        <taxon>Sphingomonadales</taxon>
        <taxon>Erythrobacteraceae</taxon>
        <taxon>Pontixanthobacter</taxon>
    </lineage>
</organism>
<reference evidence="1 2" key="1">
    <citation type="submission" date="2020-04" db="EMBL/GenBank/DDBJ databases">
        <authorList>
            <person name="Liu A."/>
        </authorList>
    </citation>
    <scope>NUCLEOTIDE SEQUENCE [LARGE SCALE GENOMIC DNA]</scope>
    <source>
        <strain evidence="1 2">RZ02</strain>
    </source>
</reference>
<dbReference type="RefSeq" id="WP_170009933.1">
    <property type="nucleotide sequence ID" value="NZ_JABCRE010000002.1"/>
</dbReference>
<protein>
    <submittedName>
        <fullName evidence="1">Uncharacterized protein</fullName>
    </submittedName>
</protein>
<comment type="caution">
    <text evidence="1">The sequence shown here is derived from an EMBL/GenBank/DDBJ whole genome shotgun (WGS) entry which is preliminary data.</text>
</comment>
<name>A0A848QBI9_9SPHN</name>
<gene>
    <name evidence="1" type="ORF">HKD42_02310</name>
</gene>
<keyword evidence="2" id="KW-1185">Reference proteome</keyword>
<evidence type="ECO:0000313" key="1">
    <source>
        <dbReference type="EMBL" id="NMW30891.1"/>
    </source>
</evidence>
<accession>A0A848QBI9</accession>
<dbReference type="Proteomes" id="UP000561181">
    <property type="component" value="Unassembled WGS sequence"/>
</dbReference>
<dbReference type="AlphaFoldDB" id="A0A848QBI9"/>
<evidence type="ECO:0000313" key="2">
    <source>
        <dbReference type="Proteomes" id="UP000561181"/>
    </source>
</evidence>
<proteinExistence type="predicted"/>